<feature type="compositionally biased region" description="Polar residues" evidence="1">
    <location>
        <begin position="1"/>
        <end position="10"/>
    </location>
</feature>
<protein>
    <recommendedName>
        <fullName evidence="4">F-box domain-containing protein</fullName>
    </recommendedName>
</protein>
<dbReference type="EMBL" id="PXXK01000573">
    <property type="protein sequence ID" value="RFN43436.1"/>
    <property type="molecule type" value="Genomic_DNA"/>
</dbReference>
<keyword evidence="3" id="KW-1185">Reference proteome</keyword>
<organism evidence="2 3">
    <name type="scientific">Fusarium flagelliforme</name>
    <dbReference type="NCBI Taxonomy" id="2675880"/>
    <lineage>
        <taxon>Eukaryota</taxon>
        <taxon>Fungi</taxon>
        <taxon>Dikarya</taxon>
        <taxon>Ascomycota</taxon>
        <taxon>Pezizomycotina</taxon>
        <taxon>Sordariomycetes</taxon>
        <taxon>Hypocreomycetidae</taxon>
        <taxon>Hypocreales</taxon>
        <taxon>Nectriaceae</taxon>
        <taxon>Fusarium</taxon>
        <taxon>Fusarium incarnatum-equiseti species complex</taxon>
    </lineage>
</organism>
<comment type="caution">
    <text evidence="2">The sequence shown here is derived from an EMBL/GenBank/DDBJ whole genome shotgun (WGS) entry which is preliminary data.</text>
</comment>
<name>A0A395M6H0_9HYPO</name>
<proteinExistence type="predicted"/>
<accession>A0A395M6H0</accession>
<evidence type="ECO:0000256" key="1">
    <source>
        <dbReference type="SAM" id="MobiDB-lite"/>
    </source>
</evidence>
<sequence>MYPTTPTITNHAEEKDPPPSIANPLDEFPAEILLQICGSLPSLDTIWNLMRASPMVWRLFDCYHNTMIESVLSGPNSITPPGVRKLIRAMVFMRSGKLPFDDLKEFRIFMNSLFFTYFCDHNEHRQWLQDQKYNPFPRVFDRPKQDLGPGSLPRTTAHTSRSVVATAYHVSGLSQSCLSSYLARLRDPKLKLLHPAHRPSDDDIALCHEQLEDSHVVSTPVPSADMGQPMWPEEIRVVRAMWVIQMLGELKYFVECRAETIGWSNDDVSRLRDKNDWSYLIRFCLGPRVEFEFDATTEVKAAVGYLATRGRYRSYIYFRLPQAPTPSADNRWVTGIPTCSLSSHVKLTPSTPEELPQWDLIEYTLTYPAFGSHLLSVMRYSARRPNSAAFDSFHPLGFAFWEESRLKLLGLVPGLELDSNTDRSLLAASLFALESILSPMGLRKTMAADLYPWVWH</sequence>
<evidence type="ECO:0000313" key="3">
    <source>
        <dbReference type="Proteomes" id="UP000265631"/>
    </source>
</evidence>
<evidence type="ECO:0000313" key="2">
    <source>
        <dbReference type="EMBL" id="RFN43436.1"/>
    </source>
</evidence>
<reference evidence="2 3" key="1">
    <citation type="journal article" date="2018" name="PLoS Pathog.">
        <title>Evolution of structural diversity of trichothecenes, a family of toxins produced by plant pathogenic and entomopathogenic fungi.</title>
        <authorList>
            <person name="Proctor R.H."/>
            <person name="McCormick S.P."/>
            <person name="Kim H.S."/>
            <person name="Cardoza R.E."/>
            <person name="Stanley A.M."/>
            <person name="Lindo L."/>
            <person name="Kelly A."/>
            <person name="Brown D.W."/>
            <person name="Lee T."/>
            <person name="Vaughan M.M."/>
            <person name="Alexander N.J."/>
            <person name="Busman M."/>
            <person name="Gutierrez S."/>
        </authorList>
    </citation>
    <scope>NUCLEOTIDE SEQUENCE [LARGE SCALE GENOMIC DNA]</scope>
    <source>
        <strain evidence="2 3">NRRL 13405</strain>
    </source>
</reference>
<evidence type="ECO:0008006" key="4">
    <source>
        <dbReference type="Google" id="ProtNLM"/>
    </source>
</evidence>
<dbReference type="Proteomes" id="UP000265631">
    <property type="component" value="Unassembled WGS sequence"/>
</dbReference>
<dbReference type="STRING" id="2594813.A0A395M6H0"/>
<feature type="region of interest" description="Disordered" evidence="1">
    <location>
        <begin position="1"/>
        <end position="21"/>
    </location>
</feature>
<gene>
    <name evidence="2" type="ORF">FIE12Z_12315</name>
</gene>
<dbReference type="AlphaFoldDB" id="A0A395M6H0"/>